<accession>B5I9S1</accession>
<keyword evidence="3" id="KW-1185">Reference proteome</keyword>
<dbReference type="eggNOG" id="arCOG01043">
    <property type="taxonomic scope" value="Archaea"/>
</dbReference>
<dbReference type="PANTHER" id="PTHR39652:SF1">
    <property type="entry name" value="UPF0201 PROTEIN TK1335"/>
    <property type="match status" value="1"/>
</dbReference>
<dbReference type="InterPro" id="IPR022803">
    <property type="entry name" value="Ribosomal_uL5_dom_sf"/>
</dbReference>
<dbReference type="GeneID" id="8827585"/>
<dbReference type="Gene3D" id="3.30.1440.10">
    <property type="match status" value="1"/>
</dbReference>
<evidence type="ECO:0000313" key="3">
    <source>
        <dbReference type="Proteomes" id="UP000001400"/>
    </source>
</evidence>
<dbReference type="Pfam" id="PF01877">
    <property type="entry name" value="RNA_binding"/>
    <property type="match status" value="1"/>
</dbReference>
<dbReference type="KEGG" id="abi:Aboo_0639"/>
<dbReference type="SUPFAM" id="SSF55282">
    <property type="entry name" value="RL5-like"/>
    <property type="match status" value="1"/>
</dbReference>
<dbReference type="RefSeq" id="WP_008082222.1">
    <property type="nucleotide sequence ID" value="NC_013926.1"/>
</dbReference>
<dbReference type="PANTHER" id="PTHR39652">
    <property type="entry name" value="UPF0201 PROTEIN TK1335"/>
    <property type="match status" value="1"/>
</dbReference>
<proteinExistence type="inferred from homology"/>
<dbReference type="Proteomes" id="UP000001400">
    <property type="component" value="Chromosome"/>
</dbReference>
<reference evidence="2" key="1">
    <citation type="submission" date="2010-02" db="EMBL/GenBank/DDBJ databases">
        <title>Complete sequence of Aciduliprofundum boonei T469.</title>
        <authorList>
            <consortium name="US DOE Joint Genome Institute"/>
            <person name="Lucas S."/>
            <person name="Copeland A."/>
            <person name="Lapidus A."/>
            <person name="Cheng J.-F."/>
            <person name="Bruce D."/>
            <person name="Goodwin L."/>
            <person name="Pitluck S."/>
            <person name="Saunders E."/>
            <person name="Detter J.C."/>
            <person name="Han C."/>
            <person name="Tapia R."/>
            <person name="Land M."/>
            <person name="Hauser L."/>
            <person name="Kyrpides N."/>
            <person name="Mikhailova N."/>
            <person name="Flores G."/>
            <person name="Reysenbach A.-L."/>
            <person name="Woyke T."/>
        </authorList>
    </citation>
    <scope>NUCLEOTIDE SEQUENCE</scope>
    <source>
        <strain evidence="2">T469</strain>
    </source>
</reference>
<dbReference type="OrthoDB" id="7819at2157"/>
<dbReference type="HOGENOM" id="CLU_134829_0_0_2"/>
<dbReference type="STRING" id="439481.Aboo_0639"/>
<dbReference type="EMBL" id="CP001941">
    <property type="protein sequence ID" value="ADD08450.1"/>
    <property type="molecule type" value="Genomic_DNA"/>
</dbReference>
<evidence type="ECO:0000313" key="2">
    <source>
        <dbReference type="EMBL" id="ADD08450.1"/>
    </source>
</evidence>
<comment type="similarity">
    <text evidence="1">Belongs to the UPF0201 family.</text>
</comment>
<name>B5I9S1_ACIB4</name>
<evidence type="ECO:0000256" key="1">
    <source>
        <dbReference type="HAMAP-Rule" id="MF_01112"/>
    </source>
</evidence>
<gene>
    <name evidence="2" type="ordered locus">Aboo_0639</name>
</gene>
<dbReference type="AlphaFoldDB" id="B5I9S1"/>
<organism evidence="2 3">
    <name type="scientific">Aciduliprofundum boonei (strain DSM 19572 / T469)</name>
    <dbReference type="NCBI Taxonomy" id="439481"/>
    <lineage>
        <taxon>Archaea</taxon>
        <taxon>Methanobacteriati</taxon>
        <taxon>Thermoplasmatota</taxon>
        <taxon>DHVE2 group</taxon>
        <taxon>Candidatus Aciduliprofundum</taxon>
    </lineage>
</organism>
<dbReference type="HAMAP" id="MF_01112">
    <property type="entry name" value="UPF0201"/>
    <property type="match status" value="1"/>
</dbReference>
<sequence length="126" mass="13953">MGLEITIETEINPTEDVEKIKNAILSIFPDARFELLAGEIIARSSSLENFGKILKEERIRDAARSVLLGNLYDDEIVFSINKQVATVGKISFSVGNAPLGDIKITIKGENLKELIDIIAPDTRKLR</sequence>
<protein>
    <recommendedName>
        <fullName evidence="1">UPF0201 protein Aboo_0639</fullName>
    </recommendedName>
</protein>
<dbReference type="InterPro" id="IPR002739">
    <property type="entry name" value="PAB1135-like"/>
</dbReference>